<dbReference type="Gene3D" id="3.60.21.10">
    <property type="match status" value="1"/>
</dbReference>
<comment type="similarity">
    <text evidence="1">Belongs to the CapA family.</text>
</comment>
<evidence type="ECO:0000256" key="3">
    <source>
        <dbReference type="SAM" id="Phobius"/>
    </source>
</evidence>
<evidence type="ECO:0000259" key="4">
    <source>
        <dbReference type="SMART" id="SM00854"/>
    </source>
</evidence>
<dbReference type="EMBL" id="JACOQI010000008">
    <property type="protein sequence ID" value="MBC5770572.1"/>
    <property type="molecule type" value="Genomic_DNA"/>
</dbReference>
<protein>
    <submittedName>
        <fullName evidence="5">CapA family protein</fullName>
    </submittedName>
</protein>
<dbReference type="Pfam" id="PF09587">
    <property type="entry name" value="PGA_cap"/>
    <property type="match status" value="1"/>
</dbReference>
<dbReference type="RefSeq" id="WP_187014822.1">
    <property type="nucleotide sequence ID" value="NZ_JACOQI010000008.1"/>
</dbReference>
<dbReference type="AlphaFoldDB" id="A0A923SB08"/>
<proteinExistence type="inferred from homology"/>
<dbReference type="PANTHER" id="PTHR33393:SF13">
    <property type="entry name" value="PGA BIOSYNTHESIS PROTEIN CAPA"/>
    <property type="match status" value="1"/>
</dbReference>
<feature type="region of interest" description="Disordered" evidence="2">
    <location>
        <begin position="414"/>
        <end position="458"/>
    </location>
</feature>
<comment type="caution">
    <text evidence="5">The sequence shown here is derived from an EMBL/GenBank/DDBJ whole genome shotgun (WGS) entry which is preliminary data.</text>
</comment>
<evidence type="ECO:0000313" key="5">
    <source>
        <dbReference type="EMBL" id="MBC5770572.1"/>
    </source>
</evidence>
<evidence type="ECO:0000256" key="1">
    <source>
        <dbReference type="ARBA" id="ARBA00005662"/>
    </source>
</evidence>
<name>A0A923SB08_9FIRM</name>
<feature type="region of interest" description="Disordered" evidence="2">
    <location>
        <begin position="1"/>
        <end position="47"/>
    </location>
</feature>
<keyword evidence="3" id="KW-0812">Transmembrane</keyword>
<organism evidence="5 6">
    <name type="scientific">Dysosmobacter segnis</name>
    <dbReference type="NCBI Taxonomy" id="2763042"/>
    <lineage>
        <taxon>Bacteria</taxon>
        <taxon>Bacillati</taxon>
        <taxon>Bacillota</taxon>
        <taxon>Clostridia</taxon>
        <taxon>Eubacteriales</taxon>
        <taxon>Oscillospiraceae</taxon>
        <taxon>Dysosmobacter</taxon>
    </lineage>
</organism>
<reference evidence="5" key="1">
    <citation type="submission" date="2020-08" db="EMBL/GenBank/DDBJ databases">
        <title>Genome public.</title>
        <authorList>
            <person name="Liu C."/>
            <person name="Sun Q."/>
        </authorList>
    </citation>
    <scope>NUCLEOTIDE SEQUENCE</scope>
    <source>
        <strain evidence="5">BX15</strain>
    </source>
</reference>
<dbReference type="SMART" id="SM00854">
    <property type="entry name" value="PGA_cap"/>
    <property type="match status" value="1"/>
</dbReference>
<keyword evidence="3" id="KW-0472">Membrane</keyword>
<dbReference type="InterPro" id="IPR019079">
    <property type="entry name" value="Capsule_synth_CapA"/>
</dbReference>
<keyword evidence="3" id="KW-1133">Transmembrane helix</keyword>
<accession>A0A923SB08</accession>
<dbReference type="PANTHER" id="PTHR33393">
    <property type="entry name" value="POLYGLUTAMINE SYNTHESIS ACCESSORY PROTEIN RV0574C-RELATED"/>
    <property type="match status" value="1"/>
</dbReference>
<dbReference type="CDD" id="cd07381">
    <property type="entry name" value="MPP_CapA"/>
    <property type="match status" value="1"/>
</dbReference>
<evidence type="ECO:0000256" key="2">
    <source>
        <dbReference type="SAM" id="MobiDB-lite"/>
    </source>
</evidence>
<feature type="compositionally biased region" description="Polar residues" evidence="2">
    <location>
        <begin position="25"/>
        <end position="39"/>
    </location>
</feature>
<dbReference type="SUPFAM" id="SSF56300">
    <property type="entry name" value="Metallo-dependent phosphatases"/>
    <property type="match status" value="1"/>
</dbReference>
<dbReference type="InterPro" id="IPR029052">
    <property type="entry name" value="Metallo-depent_PP-like"/>
</dbReference>
<sequence>MRNNRGNDRKPAVPGGSGDEKTHLSARSVTARLTGQKGSEVSMRGKRELPRKRPPFLLFVLIFAAGFLAGTLFWHFRPFDASVPSGGTATLPDTSAGTEVSPEPELPPAPPQEEEPSAEPAPFVISFLGDCTLTSSHHTNHFEKLVGDDYAYPFSNVAELLLADDLTLANLECSFSPRRLESDSEYAFCGDPNYVQALVLGGVEAVTLSNNHTRDFGDAGLRDTEAALAEYGVAGIPGNQEQCFELRHGNGDTLRLGAYVHPFNGSAKQMEDGCKRLKDEGADIIVAFMHAGAEKTYVPTKRQTALAHAAVKGGADVVVGTHPHVLQPIEAYQGSVILYSIGNFCFGGNRSPSDKDTVIAQLTVSGSGEDRSWEMSYIPCCVSSVSTRNDYRPTPYPPDTAAYRRCFQKLDGTFRPPVPKPEAAETPPLPPEPTLGAELLSPLPDGGVIGDPPAKPEE</sequence>
<dbReference type="InterPro" id="IPR052169">
    <property type="entry name" value="CW_Biosynth-Accessory"/>
</dbReference>
<gene>
    <name evidence="5" type="ORF">H8Z83_09595</name>
</gene>
<feature type="compositionally biased region" description="Basic and acidic residues" evidence="2">
    <location>
        <begin position="1"/>
        <end position="11"/>
    </location>
</feature>
<evidence type="ECO:0000313" key="6">
    <source>
        <dbReference type="Proteomes" id="UP000620327"/>
    </source>
</evidence>
<dbReference type="Proteomes" id="UP000620327">
    <property type="component" value="Unassembled WGS sequence"/>
</dbReference>
<feature type="compositionally biased region" description="Polar residues" evidence="2">
    <location>
        <begin position="87"/>
        <end position="98"/>
    </location>
</feature>
<feature type="domain" description="Capsule synthesis protein CapA" evidence="4">
    <location>
        <begin position="124"/>
        <end position="348"/>
    </location>
</feature>
<feature type="region of interest" description="Disordered" evidence="2">
    <location>
        <begin position="87"/>
        <end position="118"/>
    </location>
</feature>
<keyword evidence="6" id="KW-1185">Reference proteome</keyword>
<feature type="transmembrane region" description="Helical" evidence="3">
    <location>
        <begin position="56"/>
        <end position="76"/>
    </location>
</feature>